<keyword evidence="4" id="KW-1185">Reference proteome</keyword>
<comment type="similarity">
    <text evidence="1">Belongs to the YciI family.</text>
</comment>
<sequence length="111" mass="12808">MDEFLLVFRRDFKDKENQPSPEQLQEHFEKWHAWYDRMTAEDRIVFRRKWDGEGLVVNAQKTVLNGPFAEIKETIGGAVIIRATGYEEAAEIAKAVPILEFGGTVEIRKAL</sequence>
<evidence type="ECO:0000256" key="1">
    <source>
        <dbReference type="ARBA" id="ARBA00007689"/>
    </source>
</evidence>
<dbReference type="RefSeq" id="WP_090156612.1">
    <property type="nucleotide sequence ID" value="NZ_FNAN01000021.1"/>
</dbReference>
<protein>
    <submittedName>
        <fullName evidence="3">YCII-related domain-containing protein</fullName>
    </submittedName>
</protein>
<organism evidence="3 4">
    <name type="scientific">Dyadobacter soli</name>
    <dbReference type="NCBI Taxonomy" id="659014"/>
    <lineage>
        <taxon>Bacteria</taxon>
        <taxon>Pseudomonadati</taxon>
        <taxon>Bacteroidota</taxon>
        <taxon>Cytophagia</taxon>
        <taxon>Cytophagales</taxon>
        <taxon>Spirosomataceae</taxon>
        <taxon>Dyadobacter</taxon>
    </lineage>
</organism>
<dbReference type="Gene3D" id="3.30.70.1060">
    <property type="entry name" value="Dimeric alpha+beta barrel"/>
    <property type="match status" value="1"/>
</dbReference>
<evidence type="ECO:0000313" key="4">
    <source>
        <dbReference type="Proteomes" id="UP000198748"/>
    </source>
</evidence>
<dbReference type="InterPro" id="IPR005545">
    <property type="entry name" value="YCII"/>
</dbReference>
<dbReference type="Proteomes" id="UP000198748">
    <property type="component" value="Unassembled WGS sequence"/>
</dbReference>
<dbReference type="EMBL" id="FNAN01000021">
    <property type="protein sequence ID" value="SDG66772.1"/>
    <property type="molecule type" value="Genomic_DNA"/>
</dbReference>
<gene>
    <name evidence="3" type="ORF">SAMN04487996_121108</name>
</gene>
<dbReference type="SUPFAM" id="SSF54909">
    <property type="entry name" value="Dimeric alpha+beta barrel"/>
    <property type="match status" value="1"/>
</dbReference>
<dbReference type="STRING" id="659014.SAMN04487996_121108"/>
<feature type="domain" description="YCII-related" evidence="2">
    <location>
        <begin position="15"/>
        <end position="108"/>
    </location>
</feature>
<dbReference type="Pfam" id="PF03795">
    <property type="entry name" value="YCII"/>
    <property type="match status" value="1"/>
</dbReference>
<evidence type="ECO:0000313" key="3">
    <source>
        <dbReference type="EMBL" id="SDG66772.1"/>
    </source>
</evidence>
<name>A0A1G7W443_9BACT</name>
<proteinExistence type="inferred from homology"/>
<accession>A0A1G7W443</accession>
<dbReference type="OrthoDB" id="7782105at2"/>
<dbReference type="AlphaFoldDB" id="A0A1G7W443"/>
<reference evidence="4" key="1">
    <citation type="submission" date="2016-10" db="EMBL/GenBank/DDBJ databases">
        <authorList>
            <person name="Varghese N."/>
            <person name="Submissions S."/>
        </authorList>
    </citation>
    <scope>NUCLEOTIDE SEQUENCE [LARGE SCALE GENOMIC DNA]</scope>
    <source>
        <strain evidence="4">DSM 25329</strain>
    </source>
</reference>
<dbReference type="InterPro" id="IPR011008">
    <property type="entry name" value="Dimeric_a/b-barrel"/>
</dbReference>
<evidence type="ECO:0000259" key="2">
    <source>
        <dbReference type="Pfam" id="PF03795"/>
    </source>
</evidence>